<keyword evidence="4" id="KW-0274">FAD</keyword>
<keyword evidence="2" id="KW-0285">Flavoprotein</keyword>
<feature type="domain" description="Xaa-Pro dipeptidyl-peptidase C-terminal" evidence="8">
    <location>
        <begin position="320"/>
        <end position="579"/>
    </location>
</feature>
<dbReference type="Pfam" id="PF08530">
    <property type="entry name" value="PepX_C"/>
    <property type="match status" value="1"/>
</dbReference>
<accession>A0A427XJ22</accession>
<keyword evidence="6" id="KW-0503">Monooxygenase</keyword>
<dbReference type="PANTHER" id="PTHR13789">
    <property type="entry name" value="MONOOXYGENASE"/>
    <property type="match status" value="1"/>
</dbReference>
<dbReference type="InterPro" id="IPR050493">
    <property type="entry name" value="FAD-dep_Monooxygenase_BioMet"/>
</dbReference>
<dbReference type="InterPro" id="IPR000383">
    <property type="entry name" value="Xaa-Pro-like_dom"/>
</dbReference>
<dbReference type="SUPFAM" id="SSF49785">
    <property type="entry name" value="Galactose-binding domain-like"/>
    <property type="match status" value="1"/>
</dbReference>
<dbReference type="GO" id="GO:0004497">
    <property type="term" value="F:monooxygenase activity"/>
    <property type="evidence" value="ECO:0007669"/>
    <property type="project" value="UniProtKB-KW"/>
</dbReference>
<dbReference type="InterPro" id="IPR005674">
    <property type="entry name" value="CocE/Ser_esterase"/>
</dbReference>
<dbReference type="STRING" id="105984.A0A427XJ22"/>
<keyword evidence="5" id="KW-0560">Oxidoreductase</keyword>
<dbReference type="InterPro" id="IPR036188">
    <property type="entry name" value="FAD/NAD-bd_sf"/>
</dbReference>
<evidence type="ECO:0000256" key="2">
    <source>
        <dbReference type="ARBA" id="ARBA00022630"/>
    </source>
</evidence>
<dbReference type="PRINTS" id="PR00420">
    <property type="entry name" value="RNGMNOXGNASE"/>
</dbReference>
<dbReference type="PANTHER" id="PTHR13789:SF314">
    <property type="entry name" value="FAD-BINDING DOMAIN-CONTAINING PROTEIN"/>
    <property type="match status" value="1"/>
</dbReference>
<gene>
    <name evidence="9" type="ORF">EHS24_001791</name>
</gene>
<evidence type="ECO:0000313" key="9">
    <source>
        <dbReference type="EMBL" id="RSH78870.1"/>
    </source>
</evidence>
<dbReference type="SUPFAM" id="SSF54373">
    <property type="entry name" value="FAD-linked reductases, C-terminal domain"/>
    <property type="match status" value="1"/>
</dbReference>
<sequence>MTKALNSLLTTHDEGTYVAEINVDIPLINPDGLARCNVFRPKDTNDGARYPVLMTMGPYGKDIPYSDFHPASWNDVPEEQRSKYSAWETPDPFFWTTQGYVVVRVDERGLGQSPGFMDTMSSSTASDFAQCIEWAAVQPWCNGKVGLLGISYYAGSQWRVAARQPKGLTCIVPWEGMTDYLRDRCRQGGIYSNGFISFWWNRQVITNQYGLAGRAARRWGPDTIEGDLPADVLKANRRDQVIDNSEHCYSDDPYYASREYNLSEIEVPMLSVANLGGITLHLRGNVVGYLEAGSKNKWLHFVSGRHDIPFYLPEYVALQKSFLDAWLKGKDDRGWLEGPNVKVPAVNLLARKGNPGFNNTAAERTFTSRDEQEWPLARTEYTKFHLRPDTMTLGTEPQNEASTLETEGLTGQSFKFETAPFEEETEITGHILANLCMGVDTAPDLDVMVTLRHIDPKGDEVFYTGSSGDNVPVCKGHLRASLRKIETSSPRHKDFLPYRRYATADREWLEPHKKYDLLVELWPTSVTVDRGGKLILEVSPKDEQGSGKFTHNHPLDRNEKTHGGMNFLYFGEGLDNWLQLPIIPKAPRPFKTIVVGAGIAGLTTALALRGPGHEILVLEQTRMKTEVGAAIHVAPNASKILKKLGVNMLEHHGVICKGLHEYGADNQLHMKVNVEPEKIAGASWTLNHRVDLHNALRAATLSRKGPGSVPVIRGGAKVVAVNCDTGTVTLEDGEVVQGDLIVGADGIHSRIREAVTGEKMIASPSGLSAYRCLLPRDTIKDIPEAIELLNSEFGYLKILITDKQERIIMYPCRDRTVLNIVAVCPDSFMTEESSQSWNKAGNTNEMVAAFKSFPQWLQTLLSRAEAPGLWQLRDQDPLDNWVKGRAIVIGDAAHAMLPHQGQGGAQAIEDGEAIGAFFDHVQGAVSLEEVNTILKQVFDVRYKRASTVQAFSRVQAMPPKEDNGGHVNNSKMFMPWNWKYEGARDWQQRQKEGRADLDLDL</sequence>
<evidence type="ECO:0000256" key="3">
    <source>
        <dbReference type="ARBA" id="ARBA00022801"/>
    </source>
</evidence>
<dbReference type="AlphaFoldDB" id="A0A427XJ22"/>
<evidence type="ECO:0000259" key="8">
    <source>
        <dbReference type="SMART" id="SM00939"/>
    </source>
</evidence>
<dbReference type="InterPro" id="IPR029058">
    <property type="entry name" value="AB_hydrolase_fold"/>
</dbReference>
<dbReference type="InterPro" id="IPR013736">
    <property type="entry name" value="Xaa-Pro_dipept_C"/>
</dbReference>
<dbReference type="InterPro" id="IPR008979">
    <property type="entry name" value="Galactose-bd-like_sf"/>
</dbReference>
<evidence type="ECO:0000256" key="4">
    <source>
        <dbReference type="ARBA" id="ARBA00022827"/>
    </source>
</evidence>
<dbReference type="SUPFAM" id="SSF53474">
    <property type="entry name" value="alpha/beta-Hydrolases"/>
    <property type="match status" value="1"/>
</dbReference>
<dbReference type="Gene3D" id="3.50.50.60">
    <property type="entry name" value="FAD/NAD(P)-binding domain"/>
    <property type="match status" value="1"/>
</dbReference>
<evidence type="ECO:0000313" key="10">
    <source>
        <dbReference type="Proteomes" id="UP000279236"/>
    </source>
</evidence>
<dbReference type="Gene3D" id="1.10.3020.20">
    <property type="match status" value="1"/>
</dbReference>
<dbReference type="OrthoDB" id="416441at2759"/>
<keyword evidence="10" id="KW-1185">Reference proteome</keyword>
<dbReference type="GO" id="GO:0071949">
    <property type="term" value="F:FAD binding"/>
    <property type="evidence" value="ECO:0007669"/>
    <property type="project" value="InterPro"/>
</dbReference>
<name>A0A427XJ22_9TREE</name>
<dbReference type="Pfam" id="PF01494">
    <property type="entry name" value="FAD_binding_3"/>
    <property type="match status" value="1"/>
</dbReference>
<dbReference type="EMBL" id="RSCE01000011">
    <property type="protein sequence ID" value="RSH78870.1"/>
    <property type="molecule type" value="Genomic_DNA"/>
</dbReference>
<protein>
    <recommendedName>
        <fullName evidence="8">Xaa-Pro dipeptidyl-peptidase C-terminal domain-containing protein</fullName>
    </recommendedName>
</protein>
<dbReference type="Proteomes" id="UP000279236">
    <property type="component" value="Unassembled WGS sequence"/>
</dbReference>
<comment type="caution">
    <text evidence="9">The sequence shown here is derived from an EMBL/GenBank/DDBJ whole genome shotgun (WGS) entry which is preliminary data.</text>
</comment>
<feature type="region of interest" description="Disordered" evidence="7">
    <location>
        <begin position="390"/>
        <end position="409"/>
    </location>
</feature>
<dbReference type="SUPFAM" id="SSF51905">
    <property type="entry name" value="FAD/NAD(P)-binding domain"/>
    <property type="match status" value="1"/>
</dbReference>
<dbReference type="Gene3D" id="3.40.50.1820">
    <property type="entry name" value="alpha/beta hydrolase"/>
    <property type="match status" value="1"/>
</dbReference>
<evidence type="ECO:0000256" key="6">
    <source>
        <dbReference type="ARBA" id="ARBA00023033"/>
    </source>
</evidence>
<evidence type="ECO:0000256" key="5">
    <source>
        <dbReference type="ARBA" id="ARBA00023002"/>
    </source>
</evidence>
<dbReference type="InterPro" id="IPR002938">
    <property type="entry name" value="FAD-bd"/>
</dbReference>
<dbReference type="GO" id="GO:0008239">
    <property type="term" value="F:dipeptidyl-peptidase activity"/>
    <property type="evidence" value="ECO:0007669"/>
    <property type="project" value="InterPro"/>
</dbReference>
<dbReference type="Pfam" id="PF02129">
    <property type="entry name" value="Peptidase_S15"/>
    <property type="match status" value="1"/>
</dbReference>
<dbReference type="Gene3D" id="2.60.120.260">
    <property type="entry name" value="Galactose-binding domain-like"/>
    <property type="match status" value="1"/>
</dbReference>
<dbReference type="SMART" id="SM00939">
    <property type="entry name" value="PepX_C"/>
    <property type="match status" value="1"/>
</dbReference>
<dbReference type="GeneID" id="39586334"/>
<feature type="compositionally biased region" description="Polar residues" evidence="7">
    <location>
        <begin position="392"/>
        <end position="409"/>
    </location>
</feature>
<keyword evidence="3" id="KW-0378">Hydrolase</keyword>
<evidence type="ECO:0000256" key="1">
    <source>
        <dbReference type="ARBA" id="ARBA00007992"/>
    </source>
</evidence>
<evidence type="ECO:0000256" key="7">
    <source>
        <dbReference type="SAM" id="MobiDB-lite"/>
    </source>
</evidence>
<reference evidence="9 10" key="1">
    <citation type="submission" date="2018-11" db="EMBL/GenBank/DDBJ databases">
        <title>Genome sequence of Apiotrichum porosum DSM 27194.</title>
        <authorList>
            <person name="Aliyu H."/>
            <person name="Gorte O."/>
            <person name="Ochsenreither K."/>
        </authorList>
    </citation>
    <scope>NUCLEOTIDE SEQUENCE [LARGE SCALE GENOMIC DNA]</scope>
    <source>
        <strain evidence="9 10">DSM 27194</strain>
    </source>
</reference>
<organism evidence="9 10">
    <name type="scientific">Apiotrichum porosum</name>
    <dbReference type="NCBI Taxonomy" id="105984"/>
    <lineage>
        <taxon>Eukaryota</taxon>
        <taxon>Fungi</taxon>
        <taxon>Dikarya</taxon>
        <taxon>Basidiomycota</taxon>
        <taxon>Agaricomycotina</taxon>
        <taxon>Tremellomycetes</taxon>
        <taxon>Trichosporonales</taxon>
        <taxon>Trichosporonaceae</taxon>
        <taxon>Apiotrichum</taxon>
    </lineage>
</organism>
<proteinExistence type="inferred from homology"/>
<comment type="similarity">
    <text evidence="1">Belongs to the paxM FAD-dependent monooxygenase family.</text>
</comment>
<dbReference type="NCBIfam" id="TIGR00976">
    <property type="entry name" value="CocE_NonD"/>
    <property type="match status" value="1"/>
</dbReference>
<dbReference type="RefSeq" id="XP_028474017.1">
    <property type="nucleotide sequence ID" value="XM_028617554.1"/>
</dbReference>